<dbReference type="Gene3D" id="3.40.630.30">
    <property type="match status" value="1"/>
</dbReference>
<dbReference type="InterPro" id="IPR000182">
    <property type="entry name" value="GNAT_dom"/>
</dbReference>
<name>A0ABU9KZK7_9FLAO</name>
<dbReference type="PROSITE" id="PS51186">
    <property type="entry name" value="GNAT"/>
    <property type="match status" value="1"/>
</dbReference>
<keyword evidence="3" id="KW-1185">Reference proteome</keyword>
<dbReference type="PANTHER" id="PTHR43305:SF1">
    <property type="entry name" value="FAMILY N-ACETYLTRANSFERASE, PUTATIVE (AFU_ORTHOLOGUE AFUA_2G01380)-RELATED"/>
    <property type="match status" value="1"/>
</dbReference>
<accession>A0ABU9KZK7</accession>
<evidence type="ECO:0000259" key="1">
    <source>
        <dbReference type="PROSITE" id="PS51186"/>
    </source>
</evidence>
<protein>
    <submittedName>
        <fullName evidence="2">GNAT family N-acetyltransferase</fullName>
    </submittedName>
</protein>
<reference evidence="2 3" key="1">
    <citation type="submission" date="2024-04" db="EMBL/GenBank/DDBJ databases">
        <title>whole genome sequencing of Lutimonas vermicola strain IMCC1616.</title>
        <authorList>
            <person name="Bae S.S."/>
        </authorList>
    </citation>
    <scope>NUCLEOTIDE SEQUENCE [LARGE SCALE GENOMIC DNA]</scope>
    <source>
        <strain evidence="2 3">IMCC1616</strain>
    </source>
</reference>
<comment type="caution">
    <text evidence="2">The sequence shown here is derived from an EMBL/GenBank/DDBJ whole genome shotgun (WGS) entry which is preliminary data.</text>
</comment>
<feature type="domain" description="N-acetyltransferase" evidence="1">
    <location>
        <begin position="7"/>
        <end position="172"/>
    </location>
</feature>
<dbReference type="InterPro" id="IPR016181">
    <property type="entry name" value="Acyl_CoA_acyltransferase"/>
</dbReference>
<proteinExistence type="predicted"/>
<sequence length="178" mass="20710">MTKKSNVEVRYAQIPGDIESIQKLWFDYLVWGNKKMQELYCVHPHNPKEAVEKDIQQISKFQPPHGQLLIAIFEGKICGLGSLKSINSEIGEIKRMFVDPNFRRIGAGRAILEGLIEESRKAGYKKVRLDSPKFMETAHSLYRSFGFRDIEAYPEMEIPAKFKDYLLFMELDLMKYTK</sequence>
<dbReference type="EMBL" id="JBCDNA010000001">
    <property type="protein sequence ID" value="MEL4455278.1"/>
    <property type="molecule type" value="Genomic_DNA"/>
</dbReference>
<gene>
    <name evidence="2" type="ORF">AABB81_05185</name>
</gene>
<dbReference type="InterPro" id="IPR052777">
    <property type="entry name" value="Acetyltransferase_Enz"/>
</dbReference>
<evidence type="ECO:0000313" key="2">
    <source>
        <dbReference type="EMBL" id="MEL4455278.1"/>
    </source>
</evidence>
<dbReference type="PANTHER" id="PTHR43305">
    <property type="entry name" value="FAMILY N-ACETYLTRANSFERASE, PUTATIVE (AFU_ORTHOLOGUE AFUA_2G01380)-RELATED"/>
    <property type="match status" value="1"/>
</dbReference>
<dbReference type="Proteomes" id="UP001474120">
    <property type="component" value="Unassembled WGS sequence"/>
</dbReference>
<dbReference type="CDD" id="cd04301">
    <property type="entry name" value="NAT_SF"/>
    <property type="match status" value="1"/>
</dbReference>
<evidence type="ECO:0000313" key="3">
    <source>
        <dbReference type="Proteomes" id="UP001474120"/>
    </source>
</evidence>
<dbReference type="SUPFAM" id="SSF55729">
    <property type="entry name" value="Acyl-CoA N-acyltransferases (Nat)"/>
    <property type="match status" value="1"/>
</dbReference>
<dbReference type="RefSeq" id="WP_342159088.1">
    <property type="nucleotide sequence ID" value="NZ_JBCDNA010000001.1"/>
</dbReference>
<dbReference type="Pfam" id="PF00583">
    <property type="entry name" value="Acetyltransf_1"/>
    <property type="match status" value="1"/>
</dbReference>
<organism evidence="2 3">
    <name type="scientific">Lutimonas vermicola</name>
    <dbReference type="NCBI Taxonomy" id="414288"/>
    <lineage>
        <taxon>Bacteria</taxon>
        <taxon>Pseudomonadati</taxon>
        <taxon>Bacteroidota</taxon>
        <taxon>Flavobacteriia</taxon>
        <taxon>Flavobacteriales</taxon>
        <taxon>Flavobacteriaceae</taxon>
        <taxon>Lutimonas</taxon>
    </lineage>
</organism>